<name>A0ABR9R5W9_9FIRM</name>
<reference evidence="1 2" key="1">
    <citation type="submission" date="2020-10" db="EMBL/GenBank/DDBJ databases">
        <title>ChiBAC.</title>
        <authorList>
            <person name="Zenner C."/>
            <person name="Hitch T.C.A."/>
            <person name="Clavel T."/>
        </authorList>
    </citation>
    <scope>NUCLEOTIDE SEQUENCE [LARGE SCALE GENOMIC DNA]</scope>
    <source>
        <strain evidence="1 2">DSM 109015</strain>
    </source>
</reference>
<gene>
    <name evidence="1" type="ORF">INF35_12095</name>
</gene>
<dbReference type="Pfam" id="PF10722">
    <property type="entry name" value="YbjN"/>
    <property type="match status" value="1"/>
</dbReference>
<dbReference type="EMBL" id="JADCKC010000003">
    <property type="protein sequence ID" value="MBE5038529.1"/>
    <property type="molecule type" value="Genomic_DNA"/>
</dbReference>
<sequence>MFQTTQAIYDELSQNSGRYHIEFINASDSNDTAVRAFDLVTVSPNKRVQLLKALNTLNCKYRYVKFTLNQENGINLEYDYPLSGSHPEESALEMVIRLNKVVDDAYPELMRALWS</sequence>
<organism evidence="1 2">
    <name type="scientific">Gemmiger gallinarum</name>
    <dbReference type="NCBI Taxonomy" id="2779354"/>
    <lineage>
        <taxon>Bacteria</taxon>
        <taxon>Bacillati</taxon>
        <taxon>Bacillota</taxon>
        <taxon>Clostridia</taxon>
        <taxon>Eubacteriales</taxon>
        <taxon>Gemmiger</taxon>
    </lineage>
</organism>
<evidence type="ECO:0000313" key="2">
    <source>
        <dbReference type="Proteomes" id="UP000768567"/>
    </source>
</evidence>
<accession>A0ABR9R5W9</accession>
<dbReference type="InterPro" id="IPR019660">
    <property type="entry name" value="Put_sensory_transdc_reg_YbjN"/>
</dbReference>
<proteinExistence type="predicted"/>
<evidence type="ECO:0000313" key="1">
    <source>
        <dbReference type="EMBL" id="MBE5038529.1"/>
    </source>
</evidence>
<protein>
    <submittedName>
        <fullName evidence="1">YbjN domain-containing protein</fullName>
    </submittedName>
</protein>
<dbReference type="Proteomes" id="UP000768567">
    <property type="component" value="Unassembled WGS sequence"/>
</dbReference>
<dbReference type="RefSeq" id="WP_193502750.1">
    <property type="nucleotide sequence ID" value="NZ_JADCKC010000003.1"/>
</dbReference>
<keyword evidence="2" id="KW-1185">Reference proteome</keyword>
<comment type="caution">
    <text evidence="1">The sequence shown here is derived from an EMBL/GenBank/DDBJ whole genome shotgun (WGS) entry which is preliminary data.</text>
</comment>